<keyword evidence="4" id="KW-1003">Cell membrane</keyword>
<dbReference type="AlphaFoldDB" id="A0A0M2K3V0"/>
<dbReference type="PATRIC" id="fig|1807.13.peg.1355"/>
<evidence type="ECO:0000256" key="10">
    <source>
        <dbReference type="ARBA" id="ARBA00023316"/>
    </source>
</evidence>
<evidence type="ECO:0000256" key="4">
    <source>
        <dbReference type="ARBA" id="ARBA00022475"/>
    </source>
</evidence>
<evidence type="ECO:0000256" key="9">
    <source>
        <dbReference type="ARBA" id="ARBA00023136"/>
    </source>
</evidence>
<sequence>MRSHQQSLRTWIAVLIGLTGVVSGLLLPFAPVLTETTTLTWPAPGQPTVSSATLVVPYRPQQLSAALPCTTLRTASATTLTVLDTGTGGVSVTDGTDSAVLRIGDVEVRVPLSGTADCAVRIEAGPSGVSVVQADRTVALLAGQPVPRVFGMHTDLDPAIAQGLSVTAVITGPFATTPTTIKVGLIVVQVLAAATALVLLRSGRRVRWRPSARWSRLWLVDAAVIGTFCGWAVIGPLAVDDGWATMIARHAAMTGNPGNYYRWWDAAEVPFAFSQQLLAPLTQVSVAPLWLRLPSTVLAVATWLVLSRGVLPAALPAIAATARVRILAALTLLCAWLPFNLGTRPESFVALGFTAALALAWRARTPAALGWLALVCALTVPISPTGVLVLAPVVVFAGRLRAAARRGPHSRLTVAALVGAVGAVALTVIFADQTWDALVTATDWHTFFGPSLPWYEEPTRYRYLLQADQQGSMAKRMPILVSLALLPLATLLALRRRDPMAAATRRLAAVLVLMLALFAAVPSKWSYHFGAGAGVFAAFVTVAIVVLARRSRAAGRREIVIGVLGSVLLAATVALAFAGPNAWWLPNLYDLPWASSPIRPGDVPLDNAALWIGVLAAGTLTVAAVRRSAARTLLAFGPAVLALVAFGTVLAVLLGSFAAAPMRRSEGALALVNLHRLASTHVCGLADDIEVLPDGDVLTAPEPDLPAAGFATGAGFYPGAPPPDSPGSGASRYLWGSWTTGPDATGDVTTPWFTLPPLSPDAGVALSISGRMTDGNSLSLEFGAAGDSGVTPTGARVPVDRPAADERPDKPLWRSIGIDAADVPAGSDRVRIHASDGRTDEQGWLAFTGPRLRSTVPLTTFLADNGPVLLSWPQAFLFPCVHNLAVVSGGVAQMPRTVIESPRPWLTDDRNAAIGGTFAGIDDIASLGEIPSRVVGHPEIDWGSVRVSSPVQDRYARTTTRSPQWGISSRGPRPER</sequence>
<dbReference type="Pfam" id="PF17689">
    <property type="entry name" value="Arabino_trans_N"/>
    <property type="match status" value="1"/>
</dbReference>
<feature type="transmembrane region" description="Helical" evidence="12">
    <location>
        <begin position="289"/>
        <end position="306"/>
    </location>
</feature>
<feature type="region of interest" description="Disordered" evidence="11">
    <location>
        <begin position="953"/>
        <end position="976"/>
    </location>
</feature>
<evidence type="ECO:0000259" key="14">
    <source>
        <dbReference type="Pfam" id="PF14896"/>
    </source>
</evidence>
<evidence type="ECO:0000259" key="13">
    <source>
        <dbReference type="Pfam" id="PF04602"/>
    </source>
</evidence>
<dbReference type="GO" id="GO:0071766">
    <property type="term" value="P:Actinobacterium-type cell wall biogenesis"/>
    <property type="evidence" value="ECO:0007669"/>
    <property type="project" value="InterPro"/>
</dbReference>
<feature type="transmembrane region" description="Helical" evidence="12">
    <location>
        <begin position="633"/>
        <end position="659"/>
    </location>
</feature>
<evidence type="ECO:0000313" key="16">
    <source>
        <dbReference type="EMBL" id="KKF01848.1"/>
    </source>
</evidence>
<dbReference type="EMBL" id="LAUZ02000010">
    <property type="protein sequence ID" value="KKF01848.1"/>
    <property type="molecule type" value="Genomic_DNA"/>
</dbReference>
<evidence type="ECO:0000256" key="11">
    <source>
        <dbReference type="SAM" id="MobiDB-lite"/>
    </source>
</evidence>
<comment type="caution">
    <text evidence="16">The sequence shown here is derived from an EMBL/GenBank/DDBJ whole genome shotgun (WGS) entry which is preliminary data.</text>
</comment>
<evidence type="ECO:0000256" key="3">
    <source>
        <dbReference type="ARBA" id="ARBA00008195"/>
    </source>
</evidence>
<evidence type="ECO:0000256" key="1">
    <source>
        <dbReference type="ARBA" id="ARBA00003001"/>
    </source>
</evidence>
<keyword evidence="7 12" id="KW-0812">Transmembrane</keyword>
<feature type="region of interest" description="Disordered" evidence="11">
    <location>
        <begin position="789"/>
        <end position="810"/>
    </location>
</feature>
<dbReference type="Proteomes" id="UP000034150">
    <property type="component" value="Unassembled WGS sequence"/>
</dbReference>
<keyword evidence="5" id="KW-0328">Glycosyltransferase</keyword>
<dbReference type="InterPro" id="IPR032731">
    <property type="entry name" value="Arabino_trans_C"/>
</dbReference>
<feature type="transmembrane region" description="Helical" evidence="12">
    <location>
        <begin position="412"/>
        <end position="431"/>
    </location>
</feature>
<dbReference type="Pfam" id="PF04602">
    <property type="entry name" value="Arabinose_trans"/>
    <property type="match status" value="1"/>
</dbReference>
<gene>
    <name evidence="16" type="ORF">WN67_11645</name>
</gene>
<dbReference type="InterPro" id="IPR042486">
    <property type="entry name" value="Arabino_trans_C_2"/>
</dbReference>
<feature type="transmembrane region" description="Helical" evidence="12">
    <location>
        <begin position="183"/>
        <end position="202"/>
    </location>
</feature>
<evidence type="ECO:0000256" key="2">
    <source>
        <dbReference type="ARBA" id="ARBA00004651"/>
    </source>
</evidence>
<protein>
    <recommendedName>
        <fullName evidence="18">Arabinosyltransferase</fullName>
    </recommendedName>
</protein>
<dbReference type="GO" id="GO:0052636">
    <property type="term" value="F:arabinosyltransferase activity"/>
    <property type="evidence" value="ECO:0007669"/>
    <property type="project" value="InterPro"/>
</dbReference>
<feature type="transmembrane region" description="Helical" evidence="12">
    <location>
        <begin position="608"/>
        <end position="626"/>
    </location>
</feature>
<keyword evidence="9 12" id="KW-0472">Membrane</keyword>
<dbReference type="GO" id="GO:0071555">
    <property type="term" value="P:cell wall organization"/>
    <property type="evidence" value="ECO:0007669"/>
    <property type="project" value="UniProtKB-KW"/>
</dbReference>
<keyword evidence="8 12" id="KW-1133">Transmembrane helix</keyword>
<dbReference type="InterPro" id="IPR040920">
    <property type="entry name" value="Arabino_trans_N"/>
</dbReference>
<keyword evidence="17" id="KW-1185">Reference proteome</keyword>
<feature type="transmembrane region" description="Helical" evidence="12">
    <location>
        <begin position="559"/>
        <end position="579"/>
    </location>
</feature>
<evidence type="ECO:0000256" key="7">
    <source>
        <dbReference type="ARBA" id="ARBA00022692"/>
    </source>
</evidence>
<dbReference type="InterPro" id="IPR027451">
    <property type="entry name" value="EmbABC_dom1"/>
</dbReference>
<evidence type="ECO:0008006" key="18">
    <source>
        <dbReference type="Google" id="ProtNLM"/>
    </source>
</evidence>
<dbReference type="Gene3D" id="3.40.190.160">
    <property type="match status" value="1"/>
</dbReference>
<proteinExistence type="inferred from homology"/>
<feature type="domain" description="Arabinosyltransferas concanavalin like" evidence="15">
    <location>
        <begin position="35"/>
        <end position="170"/>
    </location>
</feature>
<keyword evidence="6" id="KW-0808">Transferase</keyword>
<dbReference type="Gene3D" id="2.60.120.610">
    <property type="entry name" value="arabinofuranosyltransferase like domain"/>
    <property type="match status" value="1"/>
</dbReference>
<dbReference type="Pfam" id="PF14896">
    <property type="entry name" value="Arabino_trans_C"/>
    <property type="match status" value="1"/>
</dbReference>
<feature type="transmembrane region" description="Helical" evidence="12">
    <location>
        <begin position="12"/>
        <end position="33"/>
    </location>
</feature>
<evidence type="ECO:0000256" key="6">
    <source>
        <dbReference type="ARBA" id="ARBA00022679"/>
    </source>
</evidence>
<feature type="compositionally biased region" description="Polar residues" evidence="11">
    <location>
        <begin position="953"/>
        <end position="967"/>
    </location>
</feature>
<feature type="domain" description="Arabinosyltransferase C-terminal" evidence="14">
    <location>
        <begin position="736"/>
        <end position="972"/>
    </location>
</feature>
<keyword evidence="10" id="KW-0961">Cell wall biogenesis/degradation</keyword>
<dbReference type="InterPro" id="IPR007680">
    <property type="entry name" value="Arabino_trans_central"/>
</dbReference>
<evidence type="ECO:0000256" key="12">
    <source>
        <dbReference type="SAM" id="Phobius"/>
    </source>
</evidence>
<feature type="transmembrane region" description="Helical" evidence="12">
    <location>
        <begin position="506"/>
        <end position="523"/>
    </location>
</feature>
<dbReference type="Gene3D" id="2.60.120.940">
    <property type="entry name" value="EmbC, C-terminal domain, subdomain 2"/>
    <property type="match status" value="1"/>
</dbReference>
<feature type="transmembrane region" description="Helical" evidence="12">
    <location>
        <begin position="313"/>
        <end position="339"/>
    </location>
</feature>
<feature type="transmembrane region" description="Helical" evidence="12">
    <location>
        <begin position="214"/>
        <end position="234"/>
    </location>
</feature>
<dbReference type="OrthoDB" id="4668961at2"/>
<dbReference type="GO" id="GO:0005886">
    <property type="term" value="C:plasma membrane"/>
    <property type="evidence" value="ECO:0007669"/>
    <property type="project" value="UniProtKB-SubCell"/>
</dbReference>
<feature type="transmembrane region" description="Helical" evidence="12">
    <location>
        <begin position="477"/>
        <end position="494"/>
    </location>
</feature>
<organism evidence="16 17">
    <name type="scientific">Mycolicibacterium obuense</name>
    <dbReference type="NCBI Taxonomy" id="1807"/>
    <lineage>
        <taxon>Bacteria</taxon>
        <taxon>Bacillati</taxon>
        <taxon>Actinomycetota</taxon>
        <taxon>Actinomycetes</taxon>
        <taxon>Mycobacteriales</taxon>
        <taxon>Mycobacteriaceae</taxon>
        <taxon>Mycolicibacterium</taxon>
    </lineage>
</organism>
<comment type="function">
    <text evidence="1">Arabinosyl transferase responsible for the polymerization of arabinose into the arabinan of arabinogalactan.</text>
</comment>
<dbReference type="STRING" id="1807.MOBUDSM44075_02548"/>
<evidence type="ECO:0000259" key="15">
    <source>
        <dbReference type="Pfam" id="PF17689"/>
    </source>
</evidence>
<comment type="similarity">
    <text evidence="3">Belongs to the emb family.</text>
</comment>
<feature type="transmembrane region" description="Helical" evidence="12">
    <location>
        <begin position="529"/>
        <end position="547"/>
    </location>
</feature>
<name>A0A0M2K3V0_9MYCO</name>
<feature type="domain" description="Arabinofuranosyltransferase central" evidence="13">
    <location>
        <begin position="177"/>
        <end position="619"/>
    </location>
</feature>
<evidence type="ECO:0000256" key="5">
    <source>
        <dbReference type="ARBA" id="ARBA00022676"/>
    </source>
</evidence>
<evidence type="ECO:0000256" key="8">
    <source>
        <dbReference type="ARBA" id="ARBA00022989"/>
    </source>
</evidence>
<accession>A0A0M2K3V0</accession>
<dbReference type="RefSeq" id="WP_046363175.1">
    <property type="nucleotide sequence ID" value="NZ_CALTXN010000001.1"/>
</dbReference>
<reference evidence="16 17" key="1">
    <citation type="journal article" date="2015" name="Genome Announc.">
        <title>Draft Genome Sequence of Mycobacterium obuense Strain UC1, Isolated from Patient Sputum.</title>
        <authorList>
            <person name="Greninger A.L."/>
            <person name="Cunningham G."/>
            <person name="Hsu E.D."/>
            <person name="Yu J.M."/>
            <person name="Chiu C.Y."/>
            <person name="Miller S."/>
        </authorList>
    </citation>
    <scope>NUCLEOTIDE SEQUENCE [LARGE SCALE GENOMIC DNA]</scope>
    <source>
        <strain evidence="16 17">UC1</strain>
    </source>
</reference>
<feature type="transmembrane region" description="Helical" evidence="12">
    <location>
        <begin position="371"/>
        <end position="400"/>
    </location>
</feature>
<feature type="compositionally biased region" description="Basic and acidic residues" evidence="11">
    <location>
        <begin position="798"/>
        <end position="810"/>
    </location>
</feature>
<comment type="subcellular location">
    <subcellularLocation>
        <location evidence="2">Cell membrane</location>
        <topology evidence="2">Multi-pass membrane protein</topology>
    </subcellularLocation>
</comment>
<evidence type="ECO:0000313" key="17">
    <source>
        <dbReference type="Proteomes" id="UP000034150"/>
    </source>
</evidence>